<dbReference type="SUPFAM" id="SSF50475">
    <property type="entry name" value="FMN-binding split barrel"/>
    <property type="match status" value="1"/>
</dbReference>
<dbReference type="PANTHER" id="PTHR35802:SF1">
    <property type="entry name" value="PROTEASE SYNTHASE AND SPORULATION PROTEIN PAI 2"/>
    <property type="match status" value="1"/>
</dbReference>
<dbReference type="eggNOG" id="COG2808">
    <property type="taxonomic scope" value="Bacteria"/>
</dbReference>
<dbReference type="AlphaFoldDB" id="A1BBJ8"/>
<dbReference type="InterPro" id="IPR007396">
    <property type="entry name" value="TR_PAI2-type"/>
</dbReference>
<dbReference type="Proteomes" id="UP000000361">
    <property type="component" value="Chromosome 1"/>
</dbReference>
<gene>
    <name evidence="1" type="ordered locus">Pden_4832</name>
</gene>
<dbReference type="Gene3D" id="2.30.110.10">
    <property type="entry name" value="Electron Transport, Fmn-binding Protein, Chain A"/>
    <property type="match status" value="1"/>
</dbReference>
<dbReference type="PANTHER" id="PTHR35802">
    <property type="entry name" value="PROTEASE SYNTHASE AND SPORULATION PROTEIN PAI 2"/>
    <property type="match status" value="1"/>
</dbReference>
<dbReference type="HOGENOM" id="CLU_065853_0_1_5"/>
<name>A1BBJ8_PARDP</name>
<dbReference type="RefSeq" id="WP_011751051.1">
    <property type="nucleotide sequence ID" value="NC_008688.1"/>
</dbReference>
<dbReference type="EnsemblBacteria" id="ABL72892">
    <property type="protein sequence ID" value="ABL72892"/>
    <property type="gene ID" value="Pden_4832"/>
</dbReference>
<proteinExistence type="predicted"/>
<geneLocation type="plasmid" evidence="2">
    <name>pPD1222</name>
</geneLocation>
<keyword evidence="2" id="KW-1185">Reference proteome</keyword>
<organism evidence="1 2">
    <name type="scientific">Paracoccus denitrificans (strain Pd 1222)</name>
    <dbReference type="NCBI Taxonomy" id="318586"/>
    <lineage>
        <taxon>Bacteria</taxon>
        <taxon>Pseudomonadati</taxon>
        <taxon>Pseudomonadota</taxon>
        <taxon>Alphaproteobacteria</taxon>
        <taxon>Rhodobacterales</taxon>
        <taxon>Paracoccaceae</taxon>
        <taxon>Paracoccus</taxon>
    </lineage>
</organism>
<keyword evidence="1" id="KW-0614">Plasmid</keyword>
<protein>
    <submittedName>
        <fullName evidence="1">Negative transcriptional regulator</fullName>
    </submittedName>
</protein>
<evidence type="ECO:0000313" key="2">
    <source>
        <dbReference type="Proteomes" id="UP000000361"/>
    </source>
</evidence>
<dbReference type="InterPro" id="IPR012349">
    <property type="entry name" value="Split_barrel_FMN-bd"/>
</dbReference>
<dbReference type="KEGG" id="pde:Pden_4832"/>
<reference evidence="2" key="1">
    <citation type="submission" date="2006-12" db="EMBL/GenBank/DDBJ databases">
        <title>Complete sequence of plasmid 1 of Paracoccus denitrificans PD1222.</title>
        <authorList>
            <person name="Copeland A."/>
            <person name="Lucas S."/>
            <person name="Lapidus A."/>
            <person name="Barry K."/>
            <person name="Detter J.C."/>
            <person name="Glavina del Rio T."/>
            <person name="Hammon N."/>
            <person name="Israni S."/>
            <person name="Dalin E."/>
            <person name="Tice H."/>
            <person name="Pitluck S."/>
            <person name="Munk A.C."/>
            <person name="Brettin T."/>
            <person name="Bruce D."/>
            <person name="Han C."/>
            <person name="Tapia R."/>
            <person name="Gilna P."/>
            <person name="Schmutz J."/>
            <person name="Larimer F."/>
            <person name="Land M."/>
            <person name="Hauser L."/>
            <person name="Kyrpides N."/>
            <person name="Lykidis A."/>
            <person name="Spiro S."/>
            <person name="Richardson D.J."/>
            <person name="Moir J.W.B."/>
            <person name="Ferguson S.J."/>
            <person name="van Spanning R.J.M."/>
            <person name="Richardson P."/>
        </authorList>
    </citation>
    <scope>NUCLEOTIDE SEQUENCE [LARGE SCALE GENOMIC DNA]</scope>
    <source>
        <strain evidence="2">Pd 1222</strain>
        <plasmid evidence="2">pPD1222</plasmid>
    </source>
</reference>
<dbReference type="Pfam" id="PF04299">
    <property type="entry name" value="FMN_bind_2"/>
    <property type="match status" value="1"/>
</dbReference>
<accession>A1BBJ8</accession>
<dbReference type="OrthoDB" id="9794948at2"/>
<sequence>MYVPPHFEESRIPVLHDLIERNPLGVLVTQGKAGLDANHIPFHLERGPGPGILTCHVARANPVWQDVSTGDEVLVVFREADAYVSPQWYPSKQDHHRQVPTWNYLVAHAHGRVTVHDDERFVRRNVALLTRTHEAAQPVPWKMGDAPRDFTDMMLKAIVGLRIEITRLMGKAKLSQNKEIRDIRSAGEILGAQGDGVIGVAMCAAVEARGRE</sequence>
<dbReference type="EMBL" id="CP000491">
    <property type="protein sequence ID" value="ABL72892.1"/>
    <property type="molecule type" value="Genomic_DNA"/>
</dbReference>
<evidence type="ECO:0000313" key="1">
    <source>
        <dbReference type="EMBL" id="ABL72892.1"/>
    </source>
</evidence>
<dbReference type="GeneID" id="93454259"/>
<dbReference type="PIRSF" id="PIRSF010372">
    <property type="entry name" value="PaiB"/>
    <property type="match status" value="1"/>
</dbReference>